<keyword evidence="3" id="KW-1003">Cell membrane</keyword>
<reference evidence="9" key="1">
    <citation type="submission" date="2016-08" db="EMBL/GenBank/DDBJ databases">
        <authorList>
            <person name="Holder M.E."/>
            <person name="Ajami N.J."/>
            <person name="Petrosino J.F."/>
        </authorList>
    </citation>
    <scope>NUCLEOTIDE SEQUENCE [LARGE SCALE GENOMIC DNA]</scope>
    <source>
        <strain evidence="9">F0677</strain>
    </source>
</reference>
<dbReference type="STRING" id="39950.BCB69_02065"/>
<evidence type="ECO:0000313" key="8">
    <source>
        <dbReference type="EMBL" id="AOH38866.1"/>
    </source>
</evidence>
<keyword evidence="4 7" id="KW-0812">Transmembrane</keyword>
<evidence type="ECO:0000256" key="3">
    <source>
        <dbReference type="ARBA" id="ARBA00022475"/>
    </source>
</evidence>
<dbReference type="GO" id="GO:0015109">
    <property type="term" value="F:chromate transmembrane transporter activity"/>
    <property type="evidence" value="ECO:0007669"/>
    <property type="project" value="InterPro"/>
</dbReference>
<evidence type="ECO:0000256" key="6">
    <source>
        <dbReference type="ARBA" id="ARBA00023136"/>
    </source>
</evidence>
<dbReference type="PANTHER" id="PTHR43663">
    <property type="entry name" value="CHROMATE TRANSPORT PROTEIN-RELATED"/>
    <property type="match status" value="1"/>
</dbReference>
<dbReference type="Pfam" id="PF02417">
    <property type="entry name" value="Chromate_transp"/>
    <property type="match status" value="1"/>
</dbReference>
<dbReference type="KEGG" id="dpn:BCB69_02065"/>
<evidence type="ECO:0000256" key="7">
    <source>
        <dbReference type="SAM" id="Phobius"/>
    </source>
</evidence>
<evidence type="ECO:0000256" key="4">
    <source>
        <dbReference type="ARBA" id="ARBA00022692"/>
    </source>
</evidence>
<evidence type="ECO:0000256" key="1">
    <source>
        <dbReference type="ARBA" id="ARBA00004651"/>
    </source>
</evidence>
<name>A0A1B3WD20_9FIRM</name>
<proteinExistence type="inferred from homology"/>
<evidence type="ECO:0000256" key="2">
    <source>
        <dbReference type="ARBA" id="ARBA00005262"/>
    </source>
</evidence>
<evidence type="ECO:0000256" key="5">
    <source>
        <dbReference type="ARBA" id="ARBA00022989"/>
    </source>
</evidence>
<dbReference type="PANTHER" id="PTHR43663:SF1">
    <property type="entry name" value="CHROMATE TRANSPORTER"/>
    <property type="match status" value="1"/>
</dbReference>
<protein>
    <submittedName>
        <fullName evidence="8">Chromate transporter</fullName>
    </submittedName>
</protein>
<keyword evidence="6 7" id="KW-0472">Membrane</keyword>
<evidence type="ECO:0000313" key="9">
    <source>
        <dbReference type="Proteomes" id="UP000094757"/>
    </source>
</evidence>
<dbReference type="AlphaFoldDB" id="A0A1B3WD20"/>
<comment type="subcellular location">
    <subcellularLocation>
        <location evidence="1">Cell membrane</location>
        <topology evidence="1">Multi-pass membrane protein</topology>
    </subcellularLocation>
</comment>
<dbReference type="GO" id="GO:0005886">
    <property type="term" value="C:plasma membrane"/>
    <property type="evidence" value="ECO:0007669"/>
    <property type="project" value="UniProtKB-SubCell"/>
</dbReference>
<feature type="transmembrane region" description="Helical" evidence="7">
    <location>
        <begin position="64"/>
        <end position="97"/>
    </location>
</feature>
<sequence length="187" mass="20444">MIWIDMFSEFFKTGLLAAGGGLATLPFLYEMAYSTGWFTTADIANMVAVSESTPGPLGVNMATYIGFQIAGILGGIWATFSLTTPAVIVVTFISNIMHTFKDSILVQKIFYGLRPASSALILLAGLGVSKIAFLQLETYEVTKHISDIVNLKATLLAIIIWWGYKRYKKHPILYIAISACIGIIFSM</sequence>
<feature type="transmembrane region" description="Helical" evidence="7">
    <location>
        <begin position="148"/>
        <end position="164"/>
    </location>
</feature>
<dbReference type="InterPro" id="IPR052518">
    <property type="entry name" value="CHR_Transporter"/>
</dbReference>
<organism evidence="8 9">
    <name type="scientific">Dialister pneumosintes</name>
    <dbReference type="NCBI Taxonomy" id="39950"/>
    <lineage>
        <taxon>Bacteria</taxon>
        <taxon>Bacillati</taxon>
        <taxon>Bacillota</taxon>
        <taxon>Negativicutes</taxon>
        <taxon>Veillonellales</taxon>
        <taxon>Veillonellaceae</taxon>
        <taxon>Dialister</taxon>
    </lineage>
</organism>
<dbReference type="Proteomes" id="UP000094757">
    <property type="component" value="Chromosome"/>
</dbReference>
<feature type="transmembrane region" description="Helical" evidence="7">
    <location>
        <begin position="12"/>
        <end position="29"/>
    </location>
</feature>
<feature type="transmembrane region" description="Helical" evidence="7">
    <location>
        <begin position="118"/>
        <end position="136"/>
    </location>
</feature>
<dbReference type="RefSeq" id="WP_069176874.1">
    <property type="nucleotide sequence ID" value="NZ_CP017037.1"/>
</dbReference>
<comment type="similarity">
    <text evidence="2">Belongs to the chromate ion transporter (CHR) (TC 2.A.51) family.</text>
</comment>
<keyword evidence="5 7" id="KW-1133">Transmembrane helix</keyword>
<gene>
    <name evidence="8" type="ORF">BCB69_02065</name>
</gene>
<dbReference type="EMBL" id="CP017037">
    <property type="protein sequence ID" value="AOH38866.1"/>
    <property type="molecule type" value="Genomic_DNA"/>
</dbReference>
<accession>A0A1B3WD20</accession>
<feature type="transmembrane region" description="Helical" evidence="7">
    <location>
        <begin position="171"/>
        <end position="186"/>
    </location>
</feature>
<dbReference type="InterPro" id="IPR003370">
    <property type="entry name" value="Chromate_transpt"/>
</dbReference>